<sequence>MKSLRCAVYTRKSTEDGLEQEFNSLDAQREACEAYILSQRHEGWSLVPGHYDDGGFSGGNMERPDLKALLGDVDAGMVDVIVVYKVDRLTRSLADFAKIVERLDAKQASFVSVTQAFNTTTSMGRLTLNVLLSFAQFEREVTGERIRDKIAASKKKGLWMGGPVPLGYEVVERKLVPVPEEVERVRTIMRRYLEIRSVPALLEQLRAEGVVTKVQRRVSGPNRGGIPFRRGSLFYLLKNPVYRGKIVHKGNVHDGEHEAIVDEDLWERIQMQLREKAPPRKRPKNDRQNALLVGLLVDRHQRQIVPTYTTKGTRRYAYYETRKDLARPADPPSIRFTQGLLDGHVLHHLGRLLADDHGLRRLANFEQADLLRAMFGGAKLLAARLTQPSDAQAALRSLVALIKVESGSLDLILNPAALGLVNQPCWRFSIPLPARKPFREAKLRIDGGKPGRPVKDDLLSLLADAHAVLDLAQSNPELSLHQIGKREGRCRTHLARLLRIAWLSPRIVEAIVDGSQPRNCNRQLLLAANLPIEWAEQERLFGFAA</sequence>
<dbReference type="InterPro" id="IPR038109">
    <property type="entry name" value="DNA_bind_recomb_sf"/>
</dbReference>
<dbReference type="SUPFAM" id="SSF109709">
    <property type="entry name" value="KorB DNA-binding domain-like"/>
    <property type="match status" value="1"/>
</dbReference>
<organism evidence="3 4">
    <name type="scientific">Sphingobium indicum (strain DSM 16412 / CCM 7286 / MTCC 6364 / B90A)</name>
    <dbReference type="NCBI Taxonomy" id="861109"/>
    <lineage>
        <taxon>Bacteria</taxon>
        <taxon>Pseudomonadati</taxon>
        <taxon>Pseudomonadota</taxon>
        <taxon>Alphaproteobacteria</taxon>
        <taxon>Sphingomonadales</taxon>
        <taxon>Sphingomonadaceae</taxon>
        <taxon>Sphingobium</taxon>
    </lineage>
</organism>
<dbReference type="SMART" id="SM00857">
    <property type="entry name" value="Resolvase"/>
    <property type="match status" value="1"/>
</dbReference>
<dbReference type="GO" id="GO:0000150">
    <property type="term" value="F:DNA strand exchange activity"/>
    <property type="evidence" value="ECO:0007669"/>
    <property type="project" value="InterPro"/>
</dbReference>
<feature type="domain" description="Recombinase" evidence="2">
    <location>
        <begin position="165"/>
        <end position="280"/>
    </location>
</feature>
<dbReference type="PANTHER" id="PTHR30461">
    <property type="entry name" value="DNA-INVERTASE FROM LAMBDOID PROPHAGE"/>
    <property type="match status" value="1"/>
</dbReference>
<dbReference type="CDD" id="cd03768">
    <property type="entry name" value="SR_ResInv"/>
    <property type="match status" value="1"/>
</dbReference>
<dbReference type="AlphaFoldDB" id="A0A1L5BRS6"/>
<evidence type="ECO:0000259" key="2">
    <source>
        <dbReference type="PROSITE" id="PS51737"/>
    </source>
</evidence>
<dbReference type="InterPro" id="IPR011109">
    <property type="entry name" value="DNA_bind_recombinase_dom"/>
</dbReference>
<dbReference type="Gene3D" id="3.40.50.1390">
    <property type="entry name" value="Resolvase, N-terminal catalytic domain"/>
    <property type="match status" value="1"/>
</dbReference>
<accession>A0A1L5BRS6</accession>
<dbReference type="GO" id="GO:0003677">
    <property type="term" value="F:DNA binding"/>
    <property type="evidence" value="ECO:0007669"/>
    <property type="project" value="InterPro"/>
</dbReference>
<dbReference type="Pfam" id="PF00239">
    <property type="entry name" value="Resolvase"/>
    <property type="match status" value="1"/>
</dbReference>
<dbReference type="EMBL" id="CP013070">
    <property type="protein sequence ID" value="APL95559.1"/>
    <property type="molecule type" value="Genomic_DNA"/>
</dbReference>
<dbReference type="InterPro" id="IPR036162">
    <property type="entry name" value="Resolvase-like_N_sf"/>
</dbReference>
<evidence type="ECO:0008006" key="5">
    <source>
        <dbReference type="Google" id="ProtNLM"/>
    </source>
</evidence>
<evidence type="ECO:0000259" key="1">
    <source>
        <dbReference type="PROSITE" id="PS51736"/>
    </source>
</evidence>
<dbReference type="KEGG" id="sinb:SIDU_14130"/>
<dbReference type="PROSITE" id="PS51737">
    <property type="entry name" value="RECOMBINASE_DNA_BIND"/>
    <property type="match status" value="1"/>
</dbReference>
<dbReference type="InterPro" id="IPR006119">
    <property type="entry name" value="Resolv_N"/>
</dbReference>
<name>A0A1L5BRS6_SPHIB</name>
<dbReference type="PROSITE" id="PS51736">
    <property type="entry name" value="RECOMBINASES_3"/>
    <property type="match status" value="1"/>
</dbReference>
<evidence type="ECO:0000313" key="4">
    <source>
        <dbReference type="Proteomes" id="UP000004550"/>
    </source>
</evidence>
<protein>
    <recommendedName>
        <fullName evidence="5">Resolvase</fullName>
    </recommendedName>
</protein>
<dbReference type="SUPFAM" id="SSF53041">
    <property type="entry name" value="Resolvase-like"/>
    <property type="match status" value="1"/>
</dbReference>
<dbReference type="Proteomes" id="UP000004550">
    <property type="component" value="Chromosome"/>
</dbReference>
<feature type="domain" description="Resolvase/invertase-type recombinase catalytic" evidence="1">
    <location>
        <begin position="5"/>
        <end position="157"/>
    </location>
</feature>
<dbReference type="RefSeq" id="WP_007686730.1">
    <property type="nucleotide sequence ID" value="NZ_CP013070.1"/>
</dbReference>
<dbReference type="PANTHER" id="PTHR30461:SF23">
    <property type="entry name" value="DNA RECOMBINASE-RELATED"/>
    <property type="match status" value="1"/>
</dbReference>
<gene>
    <name evidence="3" type="ORF">SIDU_14130</name>
</gene>
<dbReference type="Gene3D" id="3.90.1750.20">
    <property type="entry name" value="Putative Large Serine Recombinase, Chain B, Domain 2"/>
    <property type="match status" value="1"/>
</dbReference>
<reference evidence="3 4" key="1">
    <citation type="journal article" date="2012" name="J. Bacteriol.">
        <title>Genome sequence of Sphingobium indicum B90A, a hexachlorocyclohexane-degrading bacterium.</title>
        <authorList>
            <person name="Anand S."/>
            <person name="Sangwan N."/>
            <person name="Lata P."/>
            <person name="Kaur J."/>
            <person name="Dua A."/>
            <person name="Singh A.K."/>
            <person name="Verma M."/>
            <person name="Kaur J."/>
            <person name="Khurana J.P."/>
            <person name="Khurana P."/>
            <person name="Mathur S."/>
            <person name="Lal R."/>
        </authorList>
    </citation>
    <scope>NUCLEOTIDE SEQUENCE [LARGE SCALE GENOMIC DNA]</scope>
    <source>
        <strain evidence="4">DSM 16412 / CCM 7286 / MTCC 6364 / B90A</strain>
    </source>
</reference>
<dbReference type="Pfam" id="PF07508">
    <property type="entry name" value="Recombinase"/>
    <property type="match status" value="1"/>
</dbReference>
<evidence type="ECO:0000313" key="3">
    <source>
        <dbReference type="EMBL" id="APL95559.1"/>
    </source>
</evidence>
<dbReference type="InterPro" id="IPR050639">
    <property type="entry name" value="SSR_resolvase"/>
</dbReference>
<proteinExistence type="predicted"/>